<proteinExistence type="predicted"/>
<organism evidence="1">
    <name type="scientific">viral metagenome</name>
    <dbReference type="NCBI Taxonomy" id="1070528"/>
    <lineage>
        <taxon>unclassified sequences</taxon>
        <taxon>metagenomes</taxon>
        <taxon>organismal metagenomes</taxon>
    </lineage>
</organism>
<dbReference type="AlphaFoldDB" id="A0A6C0LIM7"/>
<name>A0A6C0LIM7_9ZZZZ</name>
<dbReference type="EMBL" id="MN740489">
    <property type="protein sequence ID" value="QHU29404.1"/>
    <property type="molecule type" value="Genomic_DNA"/>
</dbReference>
<protein>
    <submittedName>
        <fullName evidence="1">Uncharacterized protein</fullName>
    </submittedName>
</protein>
<evidence type="ECO:0000313" key="1">
    <source>
        <dbReference type="EMBL" id="QHU29404.1"/>
    </source>
</evidence>
<reference evidence="1" key="1">
    <citation type="journal article" date="2020" name="Nature">
        <title>Giant virus diversity and host interactions through global metagenomics.</title>
        <authorList>
            <person name="Schulz F."/>
            <person name="Roux S."/>
            <person name="Paez-Espino D."/>
            <person name="Jungbluth S."/>
            <person name="Walsh D.A."/>
            <person name="Denef V.J."/>
            <person name="McMahon K.D."/>
            <person name="Konstantinidis K.T."/>
            <person name="Eloe-Fadrosh E.A."/>
            <person name="Kyrpides N.C."/>
            <person name="Woyke T."/>
        </authorList>
    </citation>
    <scope>NUCLEOTIDE SEQUENCE</scope>
    <source>
        <strain evidence="1">GVMAG-M-3300027804-48</strain>
    </source>
</reference>
<accession>A0A6C0LIM7</accession>
<sequence>MDKVFKNIPKKKFIDMLEITVKNVMCGAQTCSAELMNLNKIKIEKDKDLFELTKKLQDNKITPEKYQQEIKKINEKFIRSEEHFKFIECSLKNCVEFMKKQLLITIDIKKTVVKNDKELLNKLKIYKKLFSKKTINIEDIRKFYHEFM</sequence>